<keyword evidence="1" id="KW-0175">Coiled coil</keyword>
<dbReference type="AlphaFoldDB" id="A0A8J1UTT5"/>
<dbReference type="EMBL" id="CAIIXF020000003">
    <property type="protein sequence ID" value="CAH1780036.1"/>
    <property type="molecule type" value="Genomic_DNA"/>
</dbReference>
<reference evidence="3" key="1">
    <citation type="submission" date="2022-03" db="EMBL/GenBank/DDBJ databases">
        <authorList>
            <person name="Martin C."/>
        </authorList>
    </citation>
    <scope>NUCLEOTIDE SEQUENCE</scope>
</reference>
<sequence>MTTRARSNRNNDDMVDLGGFLQSYIPTLNIGAEVPPLQIQPLDIPVDSPGERQDVENALPENSQIYKTLNIPCESSNQSAAERIKSLLNKDKFKVRPSRLPTMPAKYNAVKKWLLKRYKISTSKNSQEYVLCYEIEQAVMNAFPIITKYNVGRVIRFTFPCTKRVSNQRGVFYQPITLKNSTDLPDKPEKVANKPSRMNISKLWKFKNKNSNSFVPKRLSKLSKNVRRSARLSSKPSKNFADVDLESSSDFGSSMGSEQMKSMKLKGSRNSPGFYRYHKPLDSAQLQGPQEGENSQIDKQESFTQNENYAYENKIEPYLNENEYAGGDTEGDGNYAPLAGSDLAHSSISKTVSIKAEPCDEGYPSETLCHLKSETDYLNSNKDTGLNEGNHTSLDMSVENAEWVDIKDIHDKNGTENSNLVSGGNKRKSGPVRRVLNGQVVEEKNPVLDTPHVKKSKNNIESLNRELNKANTVISQLKTHIQKKDAQLYNLSQHFQNLSQQFLDMASQFQAVVNERCEVDLDDC</sequence>
<protein>
    <submittedName>
        <fullName evidence="3">Uncharacterized protein</fullName>
    </submittedName>
</protein>
<dbReference type="Proteomes" id="UP000749559">
    <property type="component" value="Unassembled WGS sequence"/>
</dbReference>
<feature type="region of interest" description="Disordered" evidence="2">
    <location>
        <begin position="243"/>
        <end position="279"/>
    </location>
</feature>
<accession>A0A8J1UTT5</accession>
<evidence type="ECO:0000313" key="4">
    <source>
        <dbReference type="Proteomes" id="UP000749559"/>
    </source>
</evidence>
<evidence type="ECO:0000256" key="1">
    <source>
        <dbReference type="SAM" id="Coils"/>
    </source>
</evidence>
<gene>
    <name evidence="3" type="ORF">OFUS_LOCUS6783</name>
</gene>
<organism evidence="3 4">
    <name type="scientific">Owenia fusiformis</name>
    <name type="common">Polychaete worm</name>
    <dbReference type="NCBI Taxonomy" id="6347"/>
    <lineage>
        <taxon>Eukaryota</taxon>
        <taxon>Metazoa</taxon>
        <taxon>Spiralia</taxon>
        <taxon>Lophotrochozoa</taxon>
        <taxon>Annelida</taxon>
        <taxon>Polychaeta</taxon>
        <taxon>Sedentaria</taxon>
        <taxon>Canalipalpata</taxon>
        <taxon>Sabellida</taxon>
        <taxon>Oweniida</taxon>
        <taxon>Oweniidae</taxon>
        <taxon>Owenia</taxon>
    </lineage>
</organism>
<evidence type="ECO:0000313" key="3">
    <source>
        <dbReference type="EMBL" id="CAH1780036.1"/>
    </source>
</evidence>
<comment type="caution">
    <text evidence="3">The sequence shown here is derived from an EMBL/GenBank/DDBJ whole genome shotgun (WGS) entry which is preliminary data.</text>
</comment>
<evidence type="ECO:0000256" key="2">
    <source>
        <dbReference type="SAM" id="MobiDB-lite"/>
    </source>
</evidence>
<feature type="compositionally biased region" description="Low complexity" evidence="2">
    <location>
        <begin position="248"/>
        <end position="257"/>
    </location>
</feature>
<proteinExistence type="predicted"/>
<keyword evidence="4" id="KW-1185">Reference proteome</keyword>
<name>A0A8J1UTT5_OWEFU</name>
<feature type="coiled-coil region" evidence="1">
    <location>
        <begin position="453"/>
        <end position="480"/>
    </location>
</feature>